<dbReference type="AlphaFoldDB" id="Q7XE65"/>
<accession>Q7XE65</accession>
<gene>
    <name evidence="2" type="ordered locus">LOC_Os10g29930</name>
</gene>
<proteinExistence type="predicted"/>
<name>Q7XE65_ORYSJ</name>
<reference evidence="2" key="3">
    <citation type="submission" date="2006-07" db="EMBL/GenBank/DDBJ databases">
        <authorList>
            <person name="Buell R."/>
        </authorList>
    </citation>
    <scope>NUCLEOTIDE SEQUENCE</scope>
</reference>
<organism evidence="2">
    <name type="scientific">Oryza sativa subsp. japonica</name>
    <name type="common">Rice</name>
    <dbReference type="NCBI Taxonomy" id="39947"/>
    <lineage>
        <taxon>Eukaryota</taxon>
        <taxon>Viridiplantae</taxon>
        <taxon>Streptophyta</taxon>
        <taxon>Embryophyta</taxon>
        <taxon>Tracheophyta</taxon>
        <taxon>Spermatophyta</taxon>
        <taxon>Magnoliopsida</taxon>
        <taxon>Liliopsida</taxon>
        <taxon>Poales</taxon>
        <taxon>Poaceae</taxon>
        <taxon>BOP clade</taxon>
        <taxon>Oryzoideae</taxon>
        <taxon>Oryzeae</taxon>
        <taxon>Oryzinae</taxon>
        <taxon>Oryza</taxon>
        <taxon>Oryza sativa</taxon>
    </lineage>
</organism>
<feature type="region of interest" description="Disordered" evidence="1">
    <location>
        <begin position="202"/>
        <end position="230"/>
    </location>
</feature>
<reference evidence="2" key="2">
    <citation type="submission" date="2003-05" db="EMBL/GenBank/DDBJ databases">
        <authorList>
            <person name="Buell C.R."/>
            <person name="Wing R.A."/>
            <person name="McCombie W.R."/>
            <person name="Messing J."/>
            <person name="Yuan Q."/>
            <person name="Ouyang S."/>
        </authorList>
    </citation>
    <scope>NUCLEOTIDE SEQUENCE</scope>
</reference>
<evidence type="ECO:0000256" key="1">
    <source>
        <dbReference type="SAM" id="MobiDB-lite"/>
    </source>
</evidence>
<evidence type="ECO:0000313" key="2">
    <source>
        <dbReference type="EMBL" id="AAP53925.1"/>
    </source>
</evidence>
<reference evidence="2" key="1">
    <citation type="journal article" date="2003" name="Science">
        <title>In-depth view of structure, activity, and evolution of rice chromosome 10.</title>
        <authorList>
            <consortium name="Rice Chromosome 10 Sequencing Consortium"/>
        </authorList>
    </citation>
    <scope>NUCLEOTIDE SEQUENCE [LARGE SCALE GENOMIC DNA]</scope>
</reference>
<dbReference type="EMBL" id="DP000086">
    <property type="protein sequence ID" value="AAP53925.1"/>
    <property type="molecule type" value="Genomic_DNA"/>
</dbReference>
<protein>
    <submittedName>
        <fullName evidence="2">Uncharacterized protein</fullName>
    </submittedName>
</protein>
<sequence>MAAAPLLLCAAPLNPEGGFNFCCKVTFGFLVYMDRLIRVYYGGRVVEPYVGAHVEFEDMSLKTILFSTHPTLDELRSRVKEVLGWTEDNVEIRFYGRYDVGQGHKYILNVIDSDDDRPFPPLTNNDKLALEECHAFEKVFGRKSDIPEFRDLTHAQGAILDGGINLHQLPEPFQVDGLKKGLEFPSMVAAVWEDGVSLRSEAEGRGWEGGGWPPSGVRRQPSARGRRWGG</sequence>